<evidence type="ECO:0000256" key="1">
    <source>
        <dbReference type="SAM" id="Phobius"/>
    </source>
</evidence>
<dbReference type="Proteomes" id="UP000011115">
    <property type="component" value="Unassembled WGS sequence"/>
</dbReference>
<protein>
    <submittedName>
        <fullName evidence="2">Uncharacterized protein</fullName>
    </submittedName>
</protein>
<dbReference type="Gramene" id="PGSC0003DMT400097109">
    <property type="protein sequence ID" value="PGSC0003DMT400097109"/>
    <property type="gene ID" value="PGSC0003DMG400046680"/>
</dbReference>
<feature type="transmembrane region" description="Helical" evidence="1">
    <location>
        <begin position="77"/>
        <end position="96"/>
    </location>
</feature>
<proteinExistence type="predicted"/>
<dbReference type="EnsemblPlants" id="PGSC0003DMT400097109">
    <property type="protein sequence ID" value="PGSC0003DMT400097109"/>
    <property type="gene ID" value="PGSC0003DMG400046680"/>
</dbReference>
<name>M1DZX8_SOLTU</name>
<keyword evidence="1" id="KW-0472">Membrane</keyword>
<dbReference type="PaxDb" id="4113-PGSC0003DMT400097109"/>
<dbReference type="HOGENOM" id="CLU_169942_0_0_1"/>
<keyword evidence="3" id="KW-1185">Reference proteome</keyword>
<dbReference type="AlphaFoldDB" id="M1DZX8"/>
<keyword evidence="1" id="KW-0812">Transmembrane</keyword>
<dbReference type="InParanoid" id="M1DZX8"/>
<evidence type="ECO:0000313" key="2">
    <source>
        <dbReference type="EnsemblPlants" id="PGSC0003DMT400097109"/>
    </source>
</evidence>
<evidence type="ECO:0000313" key="3">
    <source>
        <dbReference type="Proteomes" id="UP000011115"/>
    </source>
</evidence>
<accession>M1DZX8</accession>
<reference evidence="2" key="2">
    <citation type="submission" date="2015-06" db="UniProtKB">
        <authorList>
            <consortium name="EnsemblPlants"/>
        </authorList>
    </citation>
    <scope>IDENTIFICATION</scope>
    <source>
        <strain evidence="2">DM1-3 516 R44</strain>
    </source>
</reference>
<feature type="transmembrane region" description="Helical" evidence="1">
    <location>
        <begin position="38"/>
        <end position="57"/>
    </location>
</feature>
<reference evidence="3" key="1">
    <citation type="journal article" date="2011" name="Nature">
        <title>Genome sequence and analysis of the tuber crop potato.</title>
        <authorList>
            <consortium name="The Potato Genome Sequencing Consortium"/>
        </authorList>
    </citation>
    <scope>NUCLEOTIDE SEQUENCE [LARGE SCALE GENOMIC DNA]</scope>
    <source>
        <strain evidence="3">cv. DM1-3 516 R44</strain>
    </source>
</reference>
<organism evidence="2 3">
    <name type="scientific">Solanum tuberosum</name>
    <name type="common">Potato</name>
    <dbReference type="NCBI Taxonomy" id="4113"/>
    <lineage>
        <taxon>Eukaryota</taxon>
        <taxon>Viridiplantae</taxon>
        <taxon>Streptophyta</taxon>
        <taxon>Embryophyta</taxon>
        <taxon>Tracheophyta</taxon>
        <taxon>Spermatophyta</taxon>
        <taxon>Magnoliopsida</taxon>
        <taxon>eudicotyledons</taxon>
        <taxon>Gunneridae</taxon>
        <taxon>Pentapetalae</taxon>
        <taxon>asterids</taxon>
        <taxon>lamiids</taxon>
        <taxon>Solanales</taxon>
        <taxon>Solanaceae</taxon>
        <taxon>Solanoideae</taxon>
        <taxon>Solaneae</taxon>
        <taxon>Solanum</taxon>
    </lineage>
</organism>
<sequence length="107" mass="12163">MKFSELKLHAMNAVKSYFNRNWGREDLMKSGKVNQETLDILNAGTAAVILFLGYFVVYTQELLYDVLFEDIDFINRALTVFFNLPAIVLHAARVCLPFGAKVDQNAD</sequence>
<keyword evidence="1" id="KW-1133">Transmembrane helix</keyword>